<dbReference type="EMBL" id="VFIA01000009">
    <property type="protein sequence ID" value="MBC3791360.1"/>
    <property type="molecule type" value="Genomic_DNA"/>
</dbReference>
<reference evidence="1 2" key="1">
    <citation type="submission" date="2019-06" db="EMBL/GenBank/DDBJ databases">
        <title>Spirosoma utsteinense sp. nov. isolated from Antarctic ice-free soils.</title>
        <authorList>
            <person name="Tahon G."/>
        </authorList>
    </citation>
    <scope>NUCLEOTIDE SEQUENCE [LARGE SCALE GENOMIC DNA]</scope>
    <source>
        <strain evidence="1 2">LMG 31447</strain>
    </source>
</reference>
<dbReference type="GO" id="GO:0016787">
    <property type="term" value="F:hydrolase activity"/>
    <property type="evidence" value="ECO:0007669"/>
    <property type="project" value="UniProtKB-KW"/>
</dbReference>
<dbReference type="PANTHER" id="PTHR48098">
    <property type="entry name" value="ENTEROCHELIN ESTERASE-RELATED"/>
    <property type="match status" value="1"/>
</dbReference>
<dbReference type="InterPro" id="IPR029058">
    <property type="entry name" value="AB_hydrolase_fold"/>
</dbReference>
<dbReference type="InterPro" id="IPR050583">
    <property type="entry name" value="Mycobacterial_A85_antigen"/>
</dbReference>
<name>A0ABR6W456_9BACT</name>
<comment type="caution">
    <text evidence="1">The sequence shown here is derived from an EMBL/GenBank/DDBJ whole genome shotgun (WGS) entry which is preliminary data.</text>
</comment>
<proteinExistence type="predicted"/>
<evidence type="ECO:0000313" key="1">
    <source>
        <dbReference type="EMBL" id="MBC3791360.1"/>
    </source>
</evidence>
<dbReference type="InterPro" id="IPR000801">
    <property type="entry name" value="Esterase-like"/>
</dbReference>
<evidence type="ECO:0000313" key="2">
    <source>
        <dbReference type="Proteomes" id="UP000700732"/>
    </source>
</evidence>
<organism evidence="1 2">
    <name type="scientific">Spirosoma utsteinense</name>
    <dbReference type="NCBI Taxonomy" id="2585773"/>
    <lineage>
        <taxon>Bacteria</taxon>
        <taxon>Pseudomonadati</taxon>
        <taxon>Bacteroidota</taxon>
        <taxon>Cytophagia</taxon>
        <taxon>Cytophagales</taxon>
        <taxon>Cytophagaceae</taxon>
        <taxon>Spirosoma</taxon>
    </lineage>
</organism>
<dbReference type="Pfam" id="PF00756">
    <property type="entry name" value="Esterase"/>
    <property type="match status" value="1"/>
</dbReference>
<dbReference type="SUPFAM" id="SSF53474">
    <property type="entry name" value="alpha/beta-Hydrolases"/>
    <property type="match status" value="1"/>
</dbReference>
<dbReference type="Proteomes" id="UP000700732">
    <property type="component" value="Unassembled WGS sequence"/>
</dbReference>
<dbReference type="Gene3D" id="3.40.50.1820">
    <property type="entry name" value="alpha/beta hydrolase"/>
    <property type="match status" value="1"/>
</dbReference>
<keyword evidence="2" id="KW-1185">Reference proteome</keyword>
<keyword evidence="1" id="KW-0378">Hydrolase</keyword>
<gene>
    <name evidence="1" type="ORF">FH603_1861</name>
</gene>
<dbReference type="RefSeq" id="WP_186737154.1">
    <property type="nucleotide sequence ID" value="NZ_VFIA01000009.1"/>
</dbReference>
<protein>
    <submittedName>
        <fullName evidence="1">Alpha/beta superfamily hydrolase</fullName>
    </submittedName>
</protein>
<dbReference type="PANTHER" id="PTHR48098:SF6">
    <property type="entry name" value="FERRI-BACILLIBACTIN ESTERASE BESA"/>
    <property type="match status" value="1"/>
</dbReference>
<accession>A0ABR6W456</accession>
<sequence>MPSSLRLELFTPATDDRPVFISGNFCDWLPDLESFEMQATSPGHYLFDFPADLALPDTIEYKYTRGGWDHVELDATGEAVPNRSLDVGAGTLEQDYVPHWRWFGLPYNPDHLPIIELYSREFKVPQLGRTRRIHVLLPYDYALHPDKRYPVLYLHDGQNLFGQGSDYGSWEIDKKMAMLATRQRHEIILVSIDHGDEERIEEFTLHPTRMGKARGVFYLDFIRNTLKPVIDTKFRTLPDSVNTGIGGSSLGGLISIYAGLRHPDIFGRLMVFSPSLWISPKIYFDAIRFQSPGPMKVYVYGGEQESSYMVPNIQRFNNALIRQGQKRDDVVDQPNPIDIHLSVDPSGTHQETHWSREFPKAVEWLFY</sequence>